<comment type="caution">
    <text evidence="3">The sequence shown here is derived from an EMBL/GenBank/DDBJ whole genome shotgun (WGS) entry which is preliminary data.</text>
</comment>
<dbReference type="PANTHER" id="PTHR31642:SF310">
    <property type="entry name" value="FATTY ALCOHOL:CAFFEOYL-COA ACYLTRANSFERASE"/>
    <property type="match status" value="1"/>
</dbReference>
<protein>
    <submittedName>
        <fullName evidence="3">Transferase family-domain-containing protein</fullName>
    </submittedName>
</protein>
<evidence type="ECO:0000259" key="2">
    <source>
        <dbReference type="Pfam" id="PF22664"/>
    </source>
</evidence>
<proteinExistence type="predicted"/>
<keyword evidence="4" id="KW-1185">Reference proteome</keyword>
<dbReference type="Proteomes" id="UP001285441">
    <property type="component" value="Unassembled WGS sequence"/>
</dbReference>
<keyword evidence="1 3" id="KW-0808">Transferase</keyword>
<dbReference type="PANTHER" id="PTHR31642">
    <property type="entry name" value="TRICHOTHECENE 3-O-ACETYLTRANSFERASE"/>
    <property type="match status" value="1"/>
</dbReference>
<dbReference type="Gene3D" id="3.30.559.10">
    <property type="entry name" value="Chloramphenicol acetyltransferase-like domain"/>
    <property type="match status" value="2"/>
</dbReference>
<reference evidence="3" key="2">
    <citation type="submission" date="2023-06" db="EMBL/GenBank/DDBJ databases">
        <authorList>
            <consortium name="Lawrence Berkeley National Laboratory"/>
            <person name="Haridas S."/>
            <person name="Hensen N."/>
            <person name="Bonometti L."/>
            <person name="Westerberg I."/>
            <person name="Brannstrom I.O."/>
            <person name="Guillou S."/>
            <person name="Cros-Aarteil S."/>
            <person name="Calhoun S."/>
            <person name="Kuo A."/>
            <person name="Mondo S."/>
            <person name="Pangilinan J."/>
            <person name="Riley R."/>
            <person name="LaButti K."/>
            <person name="Andreopoulos B."/>
            <person name="Lipzen A."/>
            <person name="Chen C."/>
            <person name="Yanf M."/>
            <person name="Daum C."/>
            <person name="Ng V."/>
            <person name="Clum A."/>
            <person name="Steindorff A."/>
            <person name="Ohm R."/>
            <person name="Martin F."/>
            <person name="Silar P."/>
            <person name="Natvig D."/>
            <person name="Lalanne C."/>
            <person name="Gautier V."/>
            <person name="Ament-velasquez S.L."/>
            <person name="Kruys A."/>
            <person name="Hutchinson M.I."/>
            <person name="Powell A.J."/>
            <person name="Barry K."/>
            <person name="Miller A.N."/>
            <person name="Grigoriev I.V."/>
            <person name="Debuchy R."/>
            <person name="Gladieux P."/>
            <person name="Thoren M.H."/>
            <person name="Johannesson H."/>
        </authorList>
    </citation>
    <scope>NUCLEOTIDE SEQUENCE</scope>
    <source>
        <strain evidence="3">CBS 232.78</strain>
    </source>
</reference>
<name>A0AAE0N1M7_9PEZI</name>
<accession>A0AAE0N1M7</accession>
<evidence type="ECO:0000313" key="4">
    <source>
        <dbReference type="Proteomes" id="UP001285441"/>
    </source>
</evidence>
<organism evidence="3 4">
    <name type="scientific">Podospora didyma</name>
    <dbReference type="NCBI Taxonomy" id="330526"/>
    <lineage>
        <taxon>Eukaryota</taxon>
        <taxon>Fungi</taxon>
        <taxon>Dikarya</taxon>
        <taxon>Ascomycota</taxon>
        <taxon>Pezizomycotina</taxon>
        <taxon>Sordariomycetes</taxon>
        <taxon>Sordariomycetidae</taxon>
        <taxon>Sordariales</taxon>
        <taxon>Podosporaceae</taxon>
        <taxon>Podospora</taxon>
    </lineage>
</organism>
<dbReference type="InterPro" id="IPR023213">
    <property type="entry name" value="CAT-like_dom_sf"/>
</dbReference>
<dbReference type="GO" id="GO:0016747">
    <property type="term" value="F:acyltransferase activity, transferring groups other than amino-acyl groups"/>
    <property type="evidence" value="ECO:0007669"/>
    <property type="project" value="TreeGrafter"/>
</dbReference>
<dbReference type="Pfam" id="PF22664">
    <property type="entry name" value="TRI-like_N"/>
    <property type="match status" value="1"/>
</dbReference>
<evidence type="ECO:0000313" key="3">
    <source>
        <dbReference type="EMBL" id="KAK3367571.1"/>
    </source>
</evidence>
<sequence>MMESPYQDLDRYQDVLGQLPILQAYTQGVYFFPLADGVTHGQVVSDVDRAITKVRTELPWMGGRVINVGRGPGDSGMYRVAACSSPPPALVAVDVSSIFPSYSEFQSRKAPLSLIQNGQVLTTVPGYPHKVDVDSEEDPALVVRVQVNFVTGGVLLSLSTQHNTADAGGFFVLVQALAMAMRGETFPSAFLEAVNRDRRNAVPLLGPNDKPPLDHSNQLRPPVTAANPLAVAPLSSPAHNHIIRFTPAAMAHIKALASAADGFDPSVRFISTDDAICAFYWQRLTRARANRIPPGTKQARFTRQMDGRALVGLPPDYPGVVSHTAICALPVSTLLEAPLSTVASAMRKALNEANNAHHLRSAATFIANTKDKSTITYTGKFDPQVDVGSSSWRSFGSAAAFPEFGVLGKPEFLRRPPTLPFAGTIMLFPAADGSCDANACLTDEDLEALRGDLEWEAVVEYIG</sequence>
<feature type="domain" description="Trichothecene 3-O-acetyltransferase-like N-terminal" evidence="2">
    <location>
        <begin position="25"/>
        <end position="179"/>
    </location>
</feature>
<dbReference type="AlphaFoldDB" id="A0AAE0N1M7"/>
<reference evidence="3" key="1">
    <citation type="journal article" date="2023" name="Mol. Phylogenet. Evol.">
        <title>Genome-scale phylogeny and comparative genomics of the fungal order Sordariales.</title>
        <authorList>
            <person name="Hensen N."/>
            <person name="Bonometti L."/>
            <person name="Westerberg I."/>
            <person name="Brannstrom I.O."/>
            <person name="Guillou S."/>
            <person name="Cros-Aarteil S."/>
            <person name="Calhoun S."/>
            <person name="Haridas S."/>
            <person name="Kuo A."/>
            <person name="Mondo S."/>
            <person name="Pangilinan J."/>
            <person name="Riley R."/>
            <person name="LaButti K."/>
            <person name="Andreopoulos B."/>
            <person name="Lipzen A."/>
            <person name="Chen C."/>
            <person name="Yan M."/>
            <person name="Daum C."/>
            <person name="Ng V."/>
            <person name="Clum A."/>
            <person name="Steindorff A."/>
            <person name="Ohm R.A."/>
            <person name="Martin F."/>
            <person name="Silar P."/>
            <person name="Natvig D.O."/>
            <person name="Lalanne C."/>
            <person name="Gautier V."/>
            <person name="Ament-Velasquez S.L."/>
            <person name="Kruys A."/>
            <person name="Hutchinson M.I."/>
            <person name="Powell A.J."/>
            <person name="Barry K."/>
            <person name="Miller A.N."/>
            <person name="Grigoriev I.V."/>
            <person name="Debuchy R."/>
            <person name="Gladieux P."/>
            <person name="Hiltunen Thoren M."/>
            <person name="Johannesson H."/>
        </authorList>
    </citation>
    <scope>NUCLEOTIDE SEQUENCE</scope>
    <source>
        <strain evidence="3">CBS 232.78</strain>
    </source>
</reference>
<evidence type="ECO:0000256" key="1">
    <source>
        <dbReference type="ARBA" id="ARBA00022679"/>
    </source>
</evidence>
<gene>
    <name evidence="3" type="ORF">B0H63DRAFT_565522</name>
</gene>
<dbReference type="InterPro" id="IPR054710">
    <property type="entry name" value="Tri101-like_N"/>
</dbReference>
<dbReference type="EMBL" id="JAULSW010000011">
    <property type="protein sequence ID" value="KAK3367571.1"/>
    <property type="molecule type" value="Genomic_DNA"/>
</dbReference>
<dbReference type="InterPro" id="IPR050317">
    <property type="entry name" value="Plant_Fungal_Acyltransferase"/>
</dbReference>